<reference evidence="2" key="1">
    <citation type="submission" date="2021-02" db="EMBL/GenBank/DDBJ databases">
        <title>Thiocyanate and organic carbon inputs drive convergent selection for specific autotrophic Afipia and Thiobacillus strains within complex microbiomes.</title>
        <authorList>
            <person name="Huddy R.J."/>
            <person name="Sachdeva R."/>
            <person name="Kadzinga F."/>
            <person name="Kantor R.S."/>
            <person name="Harrison S.T.L."/>
            <person name="Banfield J.F."/>
        </authorList>
    </citation>
    <scope>NUCLEOTIDE SEQUENCE</scope>
    <source>
        <strain evidence="2">SCN18_10_11_15_R4_P_38_20</strain>
    </source>
</reference>
<sequence length="354" mass="40522">MFVNPHIFFFLKDGEIIAWDYKNHQQFALEKLYFDRLVDRSKEEELETISLDSELAEGALLCTQQSPQEEWGWDVLAQIYHIGTRDIATNLGELDPQQWSKEYLEYCQGISQEAPEFHTKREGEKLKLPNPDLELLKNQNFLEVVKARKTCRSFNGEPVSLEYLSTLLYVSLGPLHDKWQDLEDNNLMVLGVRKAFPSGGGIHPEEAYVVIFNVEGIKPGVYHYDAEQHSLTVIKNGEFEKEVIELLLGQFFAKGLAFGIFLTSRFDKIWWKYPHSRAYRVALLDIGHASQTILLTATALGLQTWLTGAFYDSKVEEFLEIKTSNEASIFFVGVGHGDNQSIPPEILKILQEKS</sequence>
<name>A0A8J7PJE6_9PROT</name>
<dbReference type="Proteomes" id="UP000664414">
    <property type="component" value="Unassembled WGS sequence"/>
</dbReference>
<feature type="domain" description="Nitroreductase" evidence="1">
    <location>
        <begin position="145"/>
        <end position="336"/>
    </location>
</feature>
<dbReference type="NCBIfam" id="TIGR03605">
    <property type="entry name" value="antibiot_sagB"/>
    <property type="match status" value="1"/>
</dbReference>
<dbReference type="Pfam" id="PF00881">
    <property type="entry name" value="Nitroreductase"/>
    <property type="match status" value="1"/>
</dbReference>
<dbReference type="InterPro" id="IPR000415">
    <property type="entry name" value="Nitroreductase-like"/>
</dbReference>
<dbReference type="CDD" id="cd02142">
    <property type="entry name" value="McbC_SagB-like_oxidoreductase"/>
    <property type="match status" value="1"/>
</dbReference>
<dbReference type="InterPro" id="IPR020051">
    <property type="entry name" value="SagB-type_dehydrogenase"/>
</dbReference>
<dbReference type="Gene3D" id="3.40.109.10">
    <property type="entry name" value="NADH Oxidase"/>
    <property type="match status" value="1"/>
</dbReference>
<proteinExistence type="predicted"/>
<dbReference type="InterPro" id="IPR052544">
    <property type="entry name" value="Bacteriocin_Proc_Enz"/>
</dbReference>
<dbReference type="PANTHER" id="PTHR43745:SF2">
    <property type="entry name" value="NITROREDUCTASE MJ1384-RELATED"/>
    <property type="match status" value="1"/>
</dbReference>
<dbReference type="PANTHER" id="PTHR43745">
    <property type="entry name" value="NITROREDUCTASE MJ1384-RELATED"/>
    <property type="match status" value="1"/>
</dbReference>
<dbReference type="AlphaFoldDB" id="A0A8J7PJE6"/>
<evidence type="ECO:0000313" key="3">
    <source>
        <dbReference type="Proteomes" id="UP000664414"/>
    </source>
</evidence>
<organism evidence="2 3">
    <name type="scientific">Candidatus Paracaedimonas acanthamoebae</name>
    <dbReference type="NCBI Taxonomy" id="244581"/>
    <lineage>
        <taxon>Bacteria</taxon>
        <taxon>Pseudomonadati</taxon>
        <taxon>Pseudomonadota</taxon>
        <taxon>Alphaproteobacteria</taxon>
        <taxon>Holosporales</taxon>
        <taxon>Caedimonadaceae</taxon>
        <taxon>Candidatus Paracaedimonas</taxon>
    </lineage>
</organism>
<dbReference type="GO" id="GO:0016491">
    <property type="term" value="F:oxidoreductase activity"/>
    <property type="evidence" value="ECO:0007669"/>
    <property type="project" value="InterPro"/>
</dbReference>
<accession>A0A8J7PJE6</accession>
<gene>
    <name evidence="2" type="ORF">J0H12_05255</name>
</gene>
<comment type="caution">
    <text evidence="2">The sequence shown here is derived from an EMBL/GenBank/DDBJ whole genome shotgun (WGS) entry which is preliminary data.</text>
</comment>
<evidence type="ECO:0000313" key="2">
    <source>
        <dbReference type="EMBL" id="MBN9413310.1"/>
    </source>
</evidence>
<evidence type="ECO:0000259" key="1">
    <source>
        <dbReference type="Pfam" id="PF00881"/>
    </source>
</evidence>
<protein>
    <submittedName>
        <fullName evidence="2">SagB/ThcOx family dehydrogenase</fullName>
    </submittedName>
</protein>
<dbReference type="SUPFAM" id="SSF55469">
    <property type="entry name" value="FMN-dependent nitroreductase-like"/>
    <property type="match status" value="1"/>
</dbReference>
<dbReference type="EMBL" id="JAFKGL010000020">
    <property type="protein sequence ID" value="MBN9413310.1"/>
    <property type="molecule type" value="Genomic_DNA"/>
</dbReference>
<dbReference type="InterPro" id="IPR029479">
    <property type="entry name" value="Nitroreductase"/>
</dbReference>